<feature type="region of interest" description="Disordered" evidence="2">
    <location>
        <begin position="80"/>
        <end position="108"/>
    </location>
</feature>
<feature type="compositionally biased region" description="Polar residues" evidence="2">
    <location>
        <begin position="230"/>
        <end position="241"/>
    </location>
</feature>
<keyword evidence="3" id="KW-0472">Membrane</keyword>
<dbReference type="AlphaFoldDB" id="A0A1Q9EBQ4"/>
<accession>A0A1Q9EBQ4</accession>
<feature type="coiled-coil region" evidence="1">
    <location>
        <begin position="254"/>
        <end position="281"/>
    </location>
</feature>
<evidence type="ECO:0000256" key="2">
    <source>
        <dbReference type="SAM" id="MobiDB-lite"/>
    </source>
</evidence>
<keyword evidence="3" id="KW-1133">Transmembrane helix</keyword>
<keyword evidence="1" id="KW-0175">Coiled coil</keyword>
<evidence type="ECO:0000256" key="3">
    <source>
        <dbReference type="SAM" id="Phobius"/>
    </source>
</evidence>
<keyword evidence="5" id="KW-1185">Reference proteome</keyword>
<dbReference type="OrthoDB" id="420318at2759"/>
<dbReference type="EMBL" id="LSRX01000200">
    <property type="protein sequence ID" value="OLQ04837.1"/>
    <property type="molecule type" value="Genomic_DNA"/>
</dbReference>
<feature type="transmembrane region" description="Helical" evidence="3">
    <location>
        <begin position="503"/>
        <end position="522"/>
    </location>
</feature>
<feature type="region of interest" description="Disordered" evidence="2">
    <location>
        <begin position="227"/>
        <end position="247"/>
    </location>
</feature>
<sequence>MDSSSCKVPKDISAALRPGMNNVTITIEDEHPSSFAVALVHTQPKTAALIADETPACEEEDALRRVRMLLKDTWGISMEEFDLGSKPEPPPEPETPPMPDAPKLDEEDEEVTCVLSNKLRLRCPLSFERVDIPVRGETCIMALRSFSLQVGWAGIGLWLVVAGGVEEECFSSECSNGQAHDSNFLQMQLSLDSPLENEETGIIDTIKSKLHPLANIIEKIKAKASEKASTNNAQTSDSGKSTSEEPLVVDRRNFSQLRHDLNQSQQELADAQVLATDFEKALFRVEAAKHEVLSAKDSKEADLEWIHKLLGVTIKSEMLLDKNLPLEEAMRLSDPLAEHAKVGAKTALEVEKLTEAVRKLDQEITQSKAKYEKALKDQTGNVTKIQELLRTSILREMADARLVQVLDASDRIGGTVTFTTTTVTTTVATEGPSRVIVVVPAGNITRSENVTSKTSMTTTSTTSMQASSTKVSVSTSTEMHPAVNVSSNSSAAGDKVGLYPSDWAVIGSLILLGVLVALITIYSRTVGA</sequence>
<comment type="caution">
    <text evidence="4">The sequence shown here is derived from an EMBL/GenBank/DDBJ whole genome shotgun (WGS) entry which is preliminary data.</text>
</comment>
<gene>
    <name evidence="4" type="ORF">AK812_SmicGene12060</name>
</gene>
<evidence type="ECO:0000313" key="5">
    <source>
        <dbReference type="Proteomes" id="UP000186817"/>
    </source>
</evidence>
<organism evidence="4 5">
    <name type="scientific">Symbiodinium microadriaticum</name>
    <name type="common">Dinoflagellate</name>
    <name type="synonym">Zooxanthella microadriatica</name>
    <dbReference type="NCBI Taxonomy" id="2951"/>
    <lineage>
        <taxon>Eukaryota</taxon>
        <taxon>Sar</taxon>
        <taxon>Alveolata</taxon>
        <taxon>Dinophyceae</taxon>
        <taxon>Suessiales</taxon>
        <taxon>Symbiodiniaceae</taxon>
        <taxon>Symbiodinium</taxon>
    </lineage>
</organism>
<keyword evidence="3" id="KW-0812">Transmembrane</keyword>
<proteinExistence type="predicted"/>
<reference evidence="4 5" key="1">
    <citation type="submission" date="2016-02" db="EMBL/GenBank/DDBJ databases">
        <title>Genome analysis of coral dinoflagellate symbionts highlights evolutionary adaptations to a symbiotic lifestyle.</title>
        <authorList>
            <person name="Aranda M."/>
            <person name="Li Y."/>
            <person name="Liew Y.J."/>
            <person name="Baumgarten S."/>
            <person name="Simakov O."/>
            <person name="Wilson M."/>
            <person name="Piel J."/>
            <person name="Ashoor H."/>
            <person name="Bougouffa S."/>
            <person name="Bajic V.B."/>
            <person name="Ryu T."/>
            <person name="Ravasi T."/>
            <person name="Bayer T."/>
            <person name="Micklem G."/>
            <person name="Kim H."/>
            <person name="Bhak J."/>
            <person name="Lajeunesse T.C."/>
            <person name="Voolstra C.R."/>
        </authorList>
    </citation>
    <scope>NUCLEOTIDE SEQUENCE [LARGE SCALE GENOMIC DNA]</scope>
    <source>
        <strain evidence="4 5">CCMP2467</strain>
    </source>
</reference>
<protein>
    <submittedName>
        <fullName evidence="4">Uncharacterized protein</fullName>
    </submittedName>
</protein>
<evidence type="ECO:0000256" key="1">
    <source>
        <dbReference type="SAM" id="Coils"/>
    </source>
</evidence>
<evidence type="ECO:0000313" key="4">
    <source>
        <dbReference type="EMBL" id="OLQ04837.1"/>
    </source>
</evidence>
<name>A0A1Q9EBQ4_SYMMI</name>
<dbReference type="Proteomes" id="UP000186817">
    <property type="component" value="Unassembled WGS sequence"/>
</dbReference>
<feature type="coiled-coil region" evidence="1">
    <location>
        <begin position="350"/>
        <end position="377"/>
    </location>
</feature>
<feature type="compositionally biased region" description="Pro residues" evidence="2">
    <location>
        <begin position="87"/>
        <end position="100"/>
    </location>
</feature>